<protein>
    <submittedName>
        <fullName evidence="2">Uncharacterized protein</fullName>
    </submittedName>
</protein>
<proteinExistence type="predicted"/>
<keyword evidence="1" id="KW-1133">Transmembrane helix</keyword>
<keyword evidence="1" id="KW-0812">Transmembrane</keyword>
<evidence type="ECO:0000313" key="2">
    <source>
        <dbReference type="EMBL" id="PIN88350.1"/>
    </source>
</evidence>
<evidence type="ECO:0000313" key="3">
    <source>
        <dbReference type="Proteomes" id="UP000228934"/>
    </source>
</evidence>
<reference evidence="3" key="1">
    <citation type="journal article" date="2017" name="Nat. Commun.">
        <title>The North American bullfrog draft genome provides insight into hormonal regulation of long noncoding RNA.</title>
        <authorList>
            <person name="Hammond S.A."/>
            <person name="Warren R.L."/>
            <person name="Vandervalk B.P."/>
            <person name="Kucuk E."/>
            <person name="Khan H."/>
            <person name="Gibb E.A."/>
            <person name="Pandoh P."/>
            <person name="Kirk H."/>
            <person name="Zhao Y."/>
            <person name="Jones M."/>
            <person name="Mungall A.J."/>
            <person name="Coope R."/>
            <person name="Pleasance S."/>
            <person name="Moore R.A."/>
            <person name="Holt R.A."/>
            <person name="Round J.M."/>
            <person name="Ohora S."/>
            <person name="Walle B.V."/>
            <person name="Veldhoen N."/>
            <person name="Helbing C.C."/>
            <person name="Birol I."/>
        </authorList>
    </citation>
    <scope>NUCLEOTIDE SEQUENCE [LARGE SCALE GENOMIC DNA]</scope>
</reference>
<gene>
    <name evidence="2" type="ORF">AB205_0132200</name>
</gene>
<keyword evidence="1" id="KW-0472">Membrane</keyword>
<feature type="transmembrane region" description="Helical" evidence="1">
    <location>
        <begin position="41"/>
        <end position="62"/>
    </location>
</feature>
<dbReference type="EMBL" id="KV923923">
    <property type="protein sequence ID" value="PIN88350.1"/>
    <property type="molecule type" value="Genomic_DNA"/>
</dbReference>
<dbReference type="Proteomes" id="UP000228934">
    <property type="component" value="Unassembled WGS sequence"/>
</dbReference>
<feature type="transmembrane region" description="Helical" evidence="1">
    <location>
        <begin position="6"/>
        <end position="29"/>
    </location>
</feature>
<name>A0A2G9NCE7_AQUCT</name>
<organism evidence="2 3">
    <name type="scientific">Aquarana catesbeiana</name>
    <name type="common">American bullfrog</name>
    <name type="synonym">Rana catesbeiana</name>
    <dbReference type="NCBI Taxonomy" id="8400"/>
    <lineage>
        <taxon>Eukaryota</taxon>
        <taxon>Metazoa</taxon>
        <taxon>Chordata</taxon>
        <taxon>Craniata</taxon>
        <taxon>Vertebrata</taxon>
        <taxon>Euteleostomi</taxon>
        <taxon>Amphibia</taxon>
        <taxon>Batrachia</taxon>
        <taxon>Anura</taxon>
        <taxon>Neobatrachia</taxon>
        <taxon>Ranoidea</taxon>
        <taxon>Ranidae</taxon>
        <taxon>Aquarana</taxon>
    </lineage>
</organism>
<keyword evidence="3" id="KW-1185">Reference proteome</keyword>
<evidence type="ECO:0000256" key="1">
    <source>
        <dbReference type="SAM" id="Phobius"/>
    </source>
</evidence>
<dbReference type="AlphaFoldDB" id="A0A2G9NCE7"/>
<accession>A0A2G9NCE7</accession>
<dbReference type="OrthoDB" id="8120565at2759"/>
<sequence>MLDVNIPIYQVVMSLFFSPQMYFYASYIFNEAGIPPEKIPYVVIGTGSCELITSLTCVSILMPNN</sequence>